<feature type="signal peptide" evidence="1">
    <location>
        <begin position="1"/>
        <end position="24"/>
    </location>
</feature>
<organism evidence="2 3">
    <name type="scientific">Brachionus plicatilis</name>
    <name type="common">Marine rotifer</name>
    <name type="synonym">Brachionus muelleri</name>
    <dbReference type="NCBI Taxonomy" id="10195"/>
    <lineage>
        <taxon>Eukaryota</taxon>
        <taxon>Metazoa</taxon>
        <taxon>Spiralia</taxon>
        <taxon>Gnathifera</taxon>
        <taxon>Rotifera</taxon>
        <taxon>Eurotatoria</taxon>
        <taxon>Monogononta</taxon>
        <taxon>Pseudotrocha</taxon>
        <taxon>Ploima</taxon>
        <taxon>Brachionidae</taxon>
        <taxon>Brachionus</taxon>
    </lineage>
</organism>
<dbReference type="PROSITE" id="PS51257">
    <property type="entry name" value="PROKAR_LIPOPROTEIN"/>
    <property type="match status" value="1"/>
</dbReference>
<proteinExistence type="predicted"/>
<reference evidence="2 3" key="1">
    <citation type="journal article" date="2018" name="Sci. Rep.">
        <title>Genomic signatures of local adaptation to the degree of environmental predictability in rotifers.</title>
        <authorList>
            <person name="Franch-Gras L."/>
            <person name="Hahn C."/>
            <person name="Garcia-Roger E.M."/>
            <person name="Carmona M.J."/>
            <person name="Serra M."/>
            <person name="Gomez A."/>
        </authorList>
    </citation>
    <scope>NUCLEOTIDE SEQUENCE [LARGE SCALE GENOMIC DNA]</scope>
    <source>
        <strain evidence="2">HYR1</strain>
    </source>
</reference>
<name>A0A3M7SR97_BRAPC</name>
<dbReference type="AlphaFoldDB" id="A0A3M7SR97"/>
<sequence>MKRWLNIYLVFLLILILACTRTKANVIFLYQKIHFYEVRTNLNIQPFATFIGGDGICAAEISENHISMPLISGENEAQTKLDKEYQFKANTLIYSNHEKTLSFLIEVEFNSINIPGLQKIKGYELKFYFDEQKYSCVQIISDHSDPFNNFKRYKFRIKDPSFLSHTNNWYTFYFGKVVVRALTTCDDKSSMGYKHGHLCAVGSSQSSPMEIGIKSEKLHDTFKIVPDMCKGHLMQQTCILRYSPFSDEKDHYYIILQAMSDEFETILGDTDIFSLEIDQLKKVEEARNSGKKSIYFESVEYFTDLDPNSLYFAPNLVSKRTQMFANGIVAKFLKSGERMNYVGILNEPSEKNVCFNESADSHKYCKCNQCKDKCTECYKIPKQENKNQVINYVPLNHDGLVKIKRSKHCSDYPFNLFNFDNNKMAFNFQNQDLSSVRKTSSLDESSYMLSNRDFLPRLCIDFKYGEAKGFFKLNILFNDYRRVAESNVLNSTHYRFNLYEYSYVDKEIHKKAYGKKFLFRLDVRPIAFIDPISSKQLVEIKHLKKGKYFLELQVKQRSKFCPGVDQCIDESAVNNEIICVKCNRLLIKFDLQSKMVSDSDSIEPKNKYTREHCHRIKPHIRIEQLDTKINFNNFKCPRESTVLTNIINNSNFDLNEIFFKTETLAGLLPNNFNLSFMMLPFDYSDQMDLIEFCDGIDFVDLIGNRYSSILNYAFTSNKKIVFYLSIFLSKEQQEKLNDFVLKYTNLLKLLNFTIKPNLNIYNF</sequence>
<evidence type="ECO:0000256" key="1">
    <source>
        <dbReference type="SAM" id="SignalP"/>
    </source>
</evidence>
<comment type="caution">
    <text evidence="2">The sequence shown here is derived from an EMBL/GenBank/DDBJ whole genome shotgun (WGS) entry which is preliminary data.</text>
</comment>
<keyword evidence="3" id="KW-1185">Reference proteome</keyword>
<evidence type="ECO:0000313" key="2">
    <source>
        <dbReference type="EMBL" id="RNA38160.1"/>
    </source>
</evidence>
<feature type="chain" id="PRO_5018130791" evidence="1">
    <location>
        <begin position="25"/>
        <end position="763"/>
    </location>
</feature>
<protein>
    <submittedName>
        <fullName evidence="2">Uncharacterized protein</fullName>
    </submittedName>
</protein>
<gene>
    <name evidence="2" type="ORF">BpHYR1_024602</name>
</gene>
<keyword evidence="1" id="KW-0732">Signal</keyword>
<evidence type="ECO:0000313" key="3">
    <source>
        <dbReference type="Proteomes" id="UP000276133"/>
    </source>
</evidence>
<dbReference type="OrthoDB" id="10468895at2759"/>
<accession>A0A3M7SR97</accession>
<dbReference type="EMBL" id="REGN01000910">
    <property type="protein sequence ID" value="RNA38160.1"/>
    <property type="molecule type" value="Genomic_DNA"/>
</dbReference>
<dbReference type="Proteomes" id="UP000276133">
    <property type="component" value="Unassembled WGS sequence"/>
</dbReference>